<accession>A0AAQ3PJ27</accession>
<dbReference type="InterPro" id="IPR036397">
    <property type="entry name" value="RNaseH_sf"/>
</dbReference>
<dbReference type="InterPro" id="IPR039537">
    <property type="entry name" value="Retrotran_Ty1/copia-like"/>
</dbReference>
<feature type="domain" description="Integrase catalytic" evidence="2">
    <location>
        <begin position="315"/>
        <end position="428"/>
    </location>
</feature>
<dbReference type="SUPFAM" id="SSF53098">
    <property type="entry name" value="Ribonuclease H-like"/>
    <property type="match status" value="1"/>
</dbReference>
<dbReference type="EMBL" id="CP144745">
    <property type="protein sequence ID" value="WVZ52422.1"/>
    <property type="molecule type" value="Genomic_DNA"/>
</dbReference>
<dbReference type="InterPro" id="IPR012337">
    <property type="entry name" value="RNaseH-like_sf"/>
</dbReference>
<dbReference type="GO" id="GO:0008233">
    <property type="term" value="F:peptidase activity"/>
    <property type="evidence" value="ECO:0007669"/>
    <property type="project" value="UniProtKB-KW"/>
</dbReference>
<sequence length="428" mass="47652">MVKVNMSVTCDLLDSPTSAPSLTNSFCSTCNGFSMKDGFSCDATLIVENEMLKKEVETLTRDLERAYGGMDNLNLILGSHKKSVYNEGLGYIPKKGKNAFVPEITTFIKGCDKTCQVNYKAGGKHSVLDSGCTQHMTGDMRMFSSIDNNDCTGYDNITFGDNSKGRVKGLGKIAISNDLSISNVLLVESLNFNLLSVAQLCDLGFKCNFSIDDVVITSVDGSILVLKGFRHENLYLVDFSSSEANLTTCLFSNSLMGWLWHRRLAHVGMTQLNRLIEHDLVQGLKDVKFEKDKLCSACQAGKQVENTHPNKSQMSICRPLELLHMDLFGPTTYESIGGNSYCLVIVDDFSRFTCFLHDKSSVFDTFKSLPILSQNQFENDIKKVRSDNGTELKNARVDEYCDDKESSMNSPPNIHRNKMVLLRGRIEL</sequence>
<dbReference type="PANTHER" id="PTHR42648">
    <property type="entry name" value="TRANSPOSASE, PUTATIVE-RELATED"/>
    <property type="match status" value="1"/>
</dbReference>
<keyword evidence="1" id="KW-0378">Hydrolase</keyword>
<dbReference type="PANTHER" id="PTHR42648:SF21">
    <property type="entry name" value="CYSTEINE-RICH RLK (RECEPTOR-LIKE PROTEIN KINASE) 8"/>
    <property type="match status" value="1"/>
</dbReference>
<dbReference type="GO" id="GO:0006508">
    <property type="term" value="P:proteolysis"/>
    <property type="evidence" value="ECO:0007669"/>
    <property type="project" value="UniProtKB-KW"/>
</dbReference>
<evidence type="ECO:0000256" key="1">
    <source>
        <dbReference type="ARBA" id="ARBA00022670"/>
    </source>
</evidence>
<dbReference type="Gene3D" id="3.30.420.10">
    <property type="entry name" value="Ribonuclease H-like superfamily/Ribonuclease H"/>
    <property type="match status" value="1"/>
</dbReference>
<dbReference type="PROSITE" id="PS50994">
    <property type="entry name" value="INTEGRASE"/>
    <property type="match status" value="1"/>
</dbReference>
<gene>
    <name evidence="3" type="ORF">U9M48_003477</name>
</gene>
<dbReference type="GO" id="GO:0015074">
    <property type="term" value="P:DNA integration"/>
    <property type="evidence" value="ECO:0007669"/>
    <property type="project" value="InterPro"/>
</dbReference>
<keyword evidence="1" id="KW-0645">Protease</keyword>
<protein>
    <recommendedName>
        <fullName evidence="2">Integrase catalytic domain-containing protein</fullName>
    </recommendedName>
</protein>
<dbReference type="InterPro" id="IPR025724">
    <property type="entry name" value="GAG-pre-integrase_dom"/>
</dbReference>
<reference evidence="3 4" key="1">
    <citation type="submission" date="2024-02" db="EMBL/GenBank/DDBJ databases">
        <title>High-quality chromosome-scale genome assembly of Pensacola bahiagrass (Paspalum notatum Flugge var. saurae).</title>
        <authorList>
            <person name="Vega J.M."/>
            <person name="Podio M."/>
            <person name="Orjuela J."/>
            <person name="Siena L.A."/>
            <person name="Pessino S.C."/>
            <person name="Combes M.C."/>
            <person name="Mariac C."/>
            <person name="Albertini E."/>
            <person name="Pupilli F."/>
            <person name="Ortiz J.P.A."/>
            <person name="Leblanc O."/>
        </authorList>
    </citation>
    <scope>NUCLEOTIDE SEQUENCE [LARGE SCALE GENOMIC DNA]</scope>
    <source>
        <strain evidence="3">R1</strain>
        <tissue evidence="3">Leaf</tissue>
    </source>
</reference>
<organism evidence="3 4">
    <name type="scientific">Paspalum notatum var. saurae</name>
    <dbReference type="NCBI Taxonomy" id="547442"/>
    <lineage>
        <taxon>Eukaryota</taxon>
        <taxon>Viridiplantae</taxon>
        <taxon>Streptophyta</taxon>
        <taxon>Embryophyta</taxon>
        <taxon>Tracheophyta</taxon>
        <taxon>Spermatophyta</taxon>
        <taxon>Magnoliopsida</taxon>
        <taxon>Liliopsida</taxon>
        <taxon>Poales</taxon>
        <taxon>Poaceae</taxon>
        <taxon>PACMAD clade</taxon>
        <taxon>Panicoideae</taxon>
        <taxon>Andropogonodae</taxon>
        <taxon>Paspaleae</taxon>
        <taxon>Paspalinae</taxon>
        <taxon>Paspalum</taxon>
    </lineage>
</organism>
<dbReference type="AlphaFoldDB" id="A0AAQ3PJ27"/>
<dbReference type="GO" id="GO:0003676">
    <property type="term" value="F:nucleic acid binding"/>
    <property type="evidence" value="ECO:0007669"/>
    <property type="project" value="InterPro"/>
</dbReference>
<dbReference type="Proteomes" id="UP001341281">
    <property type="component" value="Chromosome 01"/>
</dbReference>
<dbReference type="Pfam" id="PF22936">
    <property type="entry name" value="Pol_BBD"/>
    <property type="match status" value="1"/>
</dbReference>
<evidence type="ECO:0000313" key="4">
    <source>
        <dbReference type="Proteomes" id="UP001341281"/>
    </source>
</evidence>
<dbReference type="InterPro" id="IPR054722">
    <property type="entry name" value="PolX-like_BBD"/>
</dbReference>
<evidence type="ECO:0000259" key="2">
    <source>
        <dbReference type="PROSITE" id="PS50994"/>
    </source>
</evidence>
<evidence type="ECO:0000313" key="3">
    <source>
        <dbReference type="EMBL" id="WVZ52422.1"/>
    </source>
</evidence>
<name>A0AAQ3PJ27_PASNO</name>
<dbReference type="Pfam" id="PF13976">
    <property type="entry name" value="gag_pre-integrs"/>
    <property type="match status" value="1"/>
</dbReference>
<proteinExistence type="predicted"/>
<dbReference type="InterPro" id="IPR001584">
    <property type="entry name" value="Integrase_cat-core"/>
</dbReference>
<dbReference type="Pfam" id="PF00665">
    <property type="entry name" value="rve"/>
    <property type="match status" value="1"/>
</dbReference>
<keyword evidence="4" id="KW-1185">Reference proteome</keyword>